<dbReference type="EMBL" id="JACXZS010000017">
    <property type="protein sequence ID" value="MBD3943856.1"/>
    <property type="molecule type" value="Genomic_DNA"/>
</dbReference>
<gene>
    <name evidence="2" type="ORF">IF188_19370</name>
</gene>
<feature type="transmembrane region" description="Helical" evidence="1">
    <location>
        <begin position="281"/>
        <end position="301"/>
    </location>
</feature>
<name>A0ABR8NXR6_9MICO</name>
<protein>
    <submittedName>
        <fullName evidence="2">Low temperature requirement protein A</fullName>
    </submittedName>
</protein>
<organism evidence="2 3">
    <name type="scientific">Microbacterium helvum</name>
    <dbReference type="NCBI Taxonomy" id="2773713"/>
    <lineage>
        <taxon>Bacteria</taxon>
        <taxon>Bacillati</taxon>
        <taxon>Actinomycetota</taxon>
        <taxon>Actinomycetes</taxon>
        <taxon>Micrococcales</taxon>
        <taxon>Microbacteriaceae</taxon>
        <taxon>Microbacterium</taxon>
    </lineage>
</organism>
<feature type="transmembrane region" description="Helical" evidence="1">
    <location>
        <begin position="243"/>
        <end position="261"/>
    </location>
</feature>
<keyword evidence="1" id="KW-1133">Transmembrane helix</keyword>
<feature type="transmembrane region" description="Helical" evidence="1">
    <location>
        <begin position="60"/>
        <end position="77"/>
    </location>
</feature>
<dbReference type="RefSeq" id="WP_191173449.1">
    <property type="nucleotide sequence ID" value="NZ_JACXZS010000017.1"/>
</dbReference>
<accession>A0ABR8NXR6</accession>
<keyword evidence="1" id="KW-0472">Membrane</keyword>
<feature type="transmembrane region" description="Helical" evidence="1">
    <location>
        <begin position="175"/>
        <end position="193"/>
    </location>
</feature>
<feature type="transmembrane region" description="Helical" evidence="1">
    <location>
        <begin position="365"/>
        <end position="381"/>
    </location>
</feature>
<evidence type="ECO:0000256" key="1">
    <source>
        <dbReference type="SAM" id="Phobius"/>
    </source>
</evidence>
<sequence length="397" mass="43136">MTDVLARMGLIRMSARDTGTPHRVSTPLELLFDLVFVVAVSQASQNLHHLISDDHVGQGVLSYLMVFFAIWWAWMNFTWFASAFDTDDWLYRVLTIVQMGGVLVLAAGVHDAMVSFDFAVVTWGYVIMRLAMVAQWLRAAASDPECRRTALRMALGISVVQVLWVARIYLLDDAAQFWTFFVLVALELLVPVWGEAAGRTPWHPHHIAERYGLFTLLLLGESLLASANAIFDALGEGEHVAELVTLAISGIVVTAGIWWVYFAREQHSRLEGRKSAFRFGYLHYGIFAAVGAVSAGVEVEIDEITGHTSVSPFIAGLALTLPIAIVVAGAWLVLLRASLSRWASAAVLAGAVLIALSGLLPSNEYVVAAALIAGVVVVLEVDGARATARRLGPGVTR</sequence>
<feature type="transmembrane region" description="Helical" evidence="1">
    <location>
        <begin position="149"/>
        <end position="169"/>
    </location>
</feature>
<comment type="caution">
    <text evidence="2">The sequence shown here is derived from an EMBL/GenBank/DDBJ whole genome shotgun (WGS) entry which is preliminary data.</text>
</comment>
<dbReference type="PANTHER" id="PTHR36840">
    <property type="entry name" value="BLL5714 PROTEIN"/>
    <property type="match status" value="1"/>
</dbReference>
<evidence type="ECO:0000313" key="2">
    <source>
        <dbReference type="EMBL" id="MBD3943856.1"/>
    </source>
</evidence>
<dbReference type="InterPro" id="IPR010640">
    <property type="entry name" value="Low_temperature_requirement_A"/>
</dbReference>
<reference evidence="2 3" key="1">
    <citation type="submission" date="2020-09" db="EMBL/GenBank/DDBJ databases">
        <title>Isolation and identification of active actinomycetes.</title>
        <authorList>
            <person name="Li X."/>
        </authorList>
    </citation>
    <scope>NUCLEOTIDE SEQUENCE [LARGE SCALE GENOMIC DNA]</scope>
    <source>
        <strain evidence="2 3">NEAU-LLC</strain>
    </source>
</reference>
<evidence type="ECO:0000313" key="3">
    <source>
        <dbReference type="Proteomes" id="UP000598426"/>
    </source>
</evidence>
<dbReference type="Proteomes" id="UP000598426">
    <property type="component" value="Unassembled WGS sequence"/>
</dbReference>
<keyword evidence="1" id="KW-0812">Transmembrane</keyword>
<keyword evidence="3" id="KW-1185">Reference proteome</keyword>
<feature type="transmembrane region" description="Helical" evidence="1">
    <location>
        <begin position="213"/>
        <end position="231"/>
    </location>
</feature>
<feature type="transmembrane region" description="Helical" evidence="1">
    <location>
        <begin position="89"/>
        <end position="110"/>
    </location>
</feature>
<dbReference type="PANTHER" id="PTHR36840:SF1">
    <property type="entry name" value="BLL5714 PROTEIN"/>
    <property type="match status" value="1"/>
</dbReference>
<dbReference type="Pfam" id="PF06772">
    <property type="entry name" value="LtrA"/>
    <property type="match status" value="1"/>
</dbReference>
<feature type="transmembrane region" description="Helical" evidence="1">
    <location>
        <begin position="342"/>
        <end position="359"/>
    </location>
</feature>
<feature type="transmembrane region" description="Helical" evidence="1">
    <location>
        <begin position="313"/>
        <end position="335"/>
    </location>
</feature>
<feature type="transmembrane region" description="Helical" evidence="1">
    <location>
        <begin position="116"/>
        <end position="137"/>
    </location>
</feature>
<proteinExistence type="predicted"/>